<evidence type="ECO:0000256" key="3">
    <source>
        <dbReference type="ARBA" id="ARBA00022768"/>
    </source>
</evidence>
<reference evidence="7 8" key="1">
    <citation type="journal article" date="2019" name="J. Hered.">
        <title>An Improved Genome Assembly for Drosophila navojoa, the Basal Species in the mojavensis Cluster.</title>
        <authorList>
            <person name="Vanderlinde T."/>
            <person name="Dupim E.G."/>
            <person name="Nazario-Yepiz N.O."/>
            <person name="Carvalho A.B."/>
        </authorList>
    </citation>
    <scope>NUCLEOTIDE SEQUENCE [LARGE SCALE GENOMIC DNA]</scope>
    <source>
        <strain evidence="7">Navoj_Jal97</strain>
        <tissue evidence="7">Whole organism</tissue>
    </source>
</reference>
<organism evidence="7 8">
    <name type="scientific">Drosophila navojoa</name>
    <name type="common">Fruit fly</name>
    <dbReference type="NCBI Taxonomy" id="7232"/>
    <lineage>
        <taxon>Eukaryota</taxon>
        <taxon>Metazoa</taxon>
        <taxon>Ecdysozoa</taxon>
        <taxon>Arthropoda</taxon>
        <taxon>Hexapoda</taxon>
        <taxon>Insecta</taxon>
        <taxon>Pterygota</taxon>
        <taxon>Neoptera</taxon>
        <taxon>Endopterygota</taxon>
        <taxon>Diptera</taxon>
        <taxon>Brachycera</taxon>
        <taxon>Muscomorpha</taxon>
        <taxon>Ephydroidea</taxon>
        <taxon>Drosophilidae</taxon>
        <taxon>Drosophila</taxon>
    </lineage>
</organism>
<accession>A0A484ARU8</accession>
<evidence type="ECO:0000256" key="5">
    <source>
        <dbReference type="ARBA" id="ARBA00023134"/>
    </source>
</evidence>
<keyword evidence="5" id="KW-0342">GTP-binding</keyword>
<dbReference type="SUPFAM" id="SSF54211">
    <property type="entry name" value="Ribosomal protein S5 domain 2-like"/>
    <property type="match status" value="1"/>
</dbReference>
<sequence length="256" mass="28872">MIAIHLPSPVVAQRYRMEMLYDGPHSDEAAIAIRNCDPESPLIMYISKMVPSSDMGRFYAFGRVFACKVVTGEKCCIMGPNYVPGNVMKFTVSPVVRVAVEPKNPADLPKLVIGLKRLAKSDPMMQCIIEESGEHIIACAGELHLEICIKDLEEDHACYLNEIKDSIIAGFQWATQEGVLAEENMRVIQTLAMPTEEQDPVELMLKKTGCIELHYKVQECIAETGDWRMCQDKVKEFKACMQKYVDEQSKKYSNVK</sequence>
<evidence type="ECO:0000256" key="1">
    <source>
        <dbReference type="ARBA" id="ARBA00022490"/>
    </source>
</evidence>
<keyword evidence="3" id="KW-0251">Elongation factor</keyword>
<keyword evidence="8" id="KW-1185">Reference proteome</keyword>
<evidence type="ECO:0000313" key="8">
    <source>
        <dbReference type="Proteomes" id="UP000295192"/>
    </source>
</evidence>
<dbReference type="SUPFAM" id="SSF50447">
    <property type="entry name" value="Translation proteins"/>
    <property type="match status" value="1"/>
</dbReference>
<gene>
    <name evidence="7" type="ORF">AWZ03_014478</name>
</gene>
<dbReference type="STRING" id="7232.A0A484ARU8"/>
<dbReference type="SUPFAM" id="SSF54980">
    <property type="entry name" value="EF-G C-terminal domain-like"/>
    <property type="match status" value="1"/>
</dbReference>
<dbReference type="GO" id="GO:0005525">
    <property type="term" value="F:GTP binding"/>
    <property type="evidence" value="ECO:0007669"/>
    <property type="project" value="UniProtKB-KW"/>
</dbReference>
<evidence type="ECO:0000259" key="6">
    <source>
        <dbReference type="Pfam" id="PF14492"/>
    </source>
</evidence>
<name>A0A484ARU8_DRONA</name>
<keyword evidence="2" id="KW-0547">Nucleotide-binding</keyword>
<dbReference type="InterPro" id="IPR009000">
    <property type="entry name" value="Transl_B-barrel_sf"/>
</dbReference>
<evidence type="ECO:0000256" key="2">
    <source>
        <dbReference type="ARBA" id="ARBA00022741"/>
    </source>
</evidence>
<dbReference type="EMBL" id="LSRL02001375">
    <property type="protein sequence ID" value="TDG39098.1"/>
    <property type="molecule type" value="Genomic_DNA"/>
</dbReference>
<dbReference type="Pfam" id="PF14492">
    <property type="entry name" value="EFG_III"/>
    <property type="match status" value="1"/>
</dbReference>
<dbReference type="GO" id="GO:0003924">
    <property type="term" value="F:GTPase activity"/>
    <property type="evidence" value="ECO:0007669"/>
    <property type="project" value="TreeGrafter"/>
</dbReference>
<dbReference type="GO" id="GO:1990904">
    <property type="term" value="C:ribonucleoprotein complex"/>
    <property type="evidence" value="ECO:0007669"/>
    <property type="project" value="TreeGrafter"/>
</dbReference>
<feature type="domain" description="Elongation Factor G" evidence="6">
    <location>
        <begin position="94"/>
        <end position="156"/>
    </location>
</feature>
<dbReference type="GO" id="GO:0043022">
    <property type="term" value="F:ribosome binding"/>
    <property type="evidence" value="ECO:0007669"/>
    <property type="project" value="TreeGrafter"/>
</dbReference>
<dbReference type="FunFam" id="3.30.70.870:FF:000002">
    <property type="entry name" value="Translation elongation factor 2"/>
    <property type="match status" value="1"/>
</dbReference>
<dbReference type="GO" id="GO:0005829">
    <property type="term" value="C:cytosol"/>
    <property type="evidence" value="ECO:0007669"/>
    <property type="project" value="TreeGrafter"/>
</dbReference>
<dbReference type="PANTHER" id="PTHR42908">
    <property type="entry name" value="TRANSLATION ELONGATION FACTOR-RELATED"/>
    <property type="match status" value="1"/>
</dbReference>
<keyword evidence="1" id="KW-0963">Cytoplasm</keyword>
<evidence type="ECO:0000256" key="4">
    <source>
        <dbReference type="ARBA" id="ARBA00022917"/>
    </source>
</evidence>
<protein>
    <recommendedName>
        <fullName evidence="6">Elongation Factor G domain-containing protein</fullName>
    </recommendedName>
</protein>
<dbReference type="CDD" id="cd16261">
    <property type="entry name" value="EF2_snRNP_III"/>
    <property type="match status" value="1"/>
</dbReference>
<proteinExistence type="predicted"/>
<dbReference type="GO" id="GO:0003746">
    <property type="term" value="F:translation elongation factor activity"/>
    <property type="evidence" value="ECO:0007669"/>
    <property type="project" value="UniProtKB-KW"/>
</dbReference>
<dbReference type="InterPro" id="IPR041095">
    <property type="entry name" value="EFG_II"/>
</dbReference>
<evidence type="ECO:0000313" key="7">
    <source>
        <dbReference type="EMBL" id="TDG39098.1"/>
    </source>
</evidence>
<dbReference type="InterPro" id="IPR035647">
    <property type="entry name" value="EFG_III/V"/>
</dbReference>
<dbReference type="AlphaFoldDB" id="A0A484ARU8"/>
<dbReference type="OrthoDB" id="5586401at2759"/>
<comment type="caution">
    <text evidence="7">The sequence shown here is derived from an EMBL/GenBank/DDBJ whole genome shotgun (WGS) entry which is preliminary data.</text>
</comment>
<dbReference type="PANTHER" id="PTHR42908:SF10">
    <property type="entry name" value="EUKARYOTIC TRANSLATION ELONGATION FACTOR 2"/>
    <property type="match status" value="1"/>
</dbReference>
<dbReference type="Proteomes" id="UP000295192">
    <property type="component" value="Unassembled WGS sequence"/>
</dbReference>
<dbReference type="Gene3D" id="3.30.70.870">
    <property type="entry name" value="Elongation Factor G (Translational Gtpase), domain 3"/>
    <property type="match status" value="1"/>
</dbReference>
<dbReference type="InterPro" id="IPR020568">
    <property type="entry name" value="Ribosomal_Su5_D2-typ_SF"/>
</dbReference>
<keyword evidence="4" id="KW-0648">Protein biosynthesis</keyword>